<evidence type="ECO:0000256" key="2">
    <source>
        <dbReference type="ARBA" id="ARBA00022659"/>
    </source>
</evidence>
<keyword evidence="3" id="KW-0732">Signal</keyword>
<feature type="disulfide bond" evidence="5">
    <location>
        <begin position="553"/>
        <end position="596"/>
    </location>
</feature>
<evidence type="ECO:0000313" key="7">
    <source>
        <dbReference type="Ensembl" id="ENSOMYP00000020765.2"/>
    </source>
</evidence>
<feature type="disulfide bond" evidence="5">
    <location>
        <begin position="931"/>
        <end position="974"/>
    </location>
</feature>
<dbReference type="InterPro" id="IPR000436">
    <property type="entry name" value="Sushi_SCR_CCP_dom"/>
</dbReference>
<reference evidence="7" key="1">
    <citation type="submission" date="2020-07" db="EMBL/GenBank/DDBJ databases">
        <title>A long reads based de novo assembly of the rainbow trout Arlee double haploid line genome.</title>
        <authorList>
            <person name="Gao G."/>
            <person name="Palti Y."/>
        </authorList>
    </citation>
    <scope>NUCLEOTIDE SEQUENCE [LARGE SCALE GENOMIC DNA]</scope>
</reference>
<evidence type="ECO:0000256" key="1">
    <source>
        <dbReference type="ARBA" id="ARBA00004328"/>
    </source>
</evidence>
<dbReference type="Gene3D" id="2.10.70.10">
    <property type="entry name" value="Complement Module, domain 1"/>
    <property type="match status" value="14"/>
</dbReference>
<feature type="disulfide bond" evidence="5">
    <location>
        <begin position="123"/>
        <end position="150"/>
    </location>
</feature>
<protein>
    <submittedName>
        <fullName evidence="7">Complement factor H</fullName>
    </submittedName>
</protein>
<evidence type="ECO:0000256" key="3">
    <source>
        <dbReference type="ARBA" id="ARBA00022729"/>
    </source>
</evidence>
<dbReference type="Ensembl" id="ENSOMYT00000022805.2">
    <property type="protein sequence ID" value="ENSOMYP00000020765.2"/>
    <property type="gene ID" value="ENSOMYG00000009965.2"/>
</dbReference>
<dbReference type="SMART" id="SM00032">
    <property type="entry name" value="CCP"/>
    <property type="match status" value="13"/>
</dbReference>
<evidence type="ECO:0000313" key="8">
    <source>
        <dbReference type="Proteomes" id="UP000694395"/>
    </source>
</evidence>
<name>A0A8C7PFF8_ONCMY</name>
<feature type="domain" description="Sushi" evidence="6">
    <location>
        <begin position="366"/>
        <end position="424"/>
    </location>
</feature>
<feature type="domain" description="Sushi" evidence="6">
    <location>
        <begin position="864"/>
        <end position="926"/>
    </location>
</feature>
<dbReference type="CDD" id="cd00033">
    <property type="entry name" value="CCP"/>
    <property type="match status" value="9"/>
</dbReference>
<reference evidence="7" key="2">
    <citation type="submission" date="2025-08" db="UniProtKB">
        <authorList>
            <consortium name="Ensembl"/>
        </authorList>
    </citation>
    <scope>IDENTIFICATION</scope>
</reference>
<feature type="domain" description="Sushi" evidence="6">
    <location>
        <begin position="778"/>
        <end position="841"/>
    </location>
</feature>
<dbReference type="PANTHER" id="PTHR45785:SF2">
    <property type="entry name" value="COMPLEMENT FACTOR H-RELATED"/>
    <property type="match status" value="1"/>
</dbReference>
<gene>
    <name evidence="7" type="primary">LOC110524788</name>
</gene>
<organism evidence="7 8">
    <name type="scientific">Oncorhynchus mykiss</name>
    <name type="common">Rainbow trout</name>
    <name type="synonym">Salmo gairdneri</name>
    <dbReference type="NCBI Taxonomy" id="8022"/>
    <lineage>
        <taxon>Eukaryota</taxon>
        <taxon>Metazoa</taxon>
        <taxon>Chordata</taxon>
        <taxon>Craniata</taxon>
        <taxon>Vertebrata</taxon>
        <taxon>Euteleostomi</taxon>
        <taxon>Actinopterygii</taxon>
        <taxon>Neopterygii</taxon>
        <taxon>Teleostei</taxon>
        <taxon>Protacanthopterygii</taxon>
        <taxon>Salmoniformes</taxon>
        <taxon>Salmonidae</taxon>
        <taxon>Salmoninae</taxon>
        <taxon>Oncorhynchus</taxon>
    </lineage>
</organism>
<dbReference type="InterPro" id="IPR035976">
    <property type="entry name" value="Sushi/SCR/CCP_sf"/>
</dbReference>
<feature type="domain" description="Sushi" evidence="6">
    <location>
        <begin position="153"/>
        <end position="213"/>
    </location>
</feature>
<dbReference type="GeneTree" id="ENSGT00940000154967"/>
<dbReference type="Proteomes" id="UP000694395">
    <property type="component" value="Chromosome 5"/>
</dbReference>
<comment type="caution">
    <text evidence="5">Lacks conserved residue(s) required for the propagation of feature annotation.</text>
</comment>
<keyword evidence="8" id="KW-1185">Reference proteome</keyword>
<feature type="domain" description="Sushi" evidence="6">
    <location>
        <begin position="276"/>
        <end position="341"/>
    </location>
</feature>
<feature type="domain" description="Sushi" evidence="6">
    <location>
        <begin position="214"/>
        <end position="275"/>
    </location>
</feature>
<feature type="domain" description="Sushi" evidence="6">
    <location>
        <begin position="717"/>
        <end position="777"/>
    </location>
</feature>
<proteinExistence type="predicted"/>
<feature type="domain" description="Sushi" evidence="6">
    <location>
        <begin position="929"/>
        <end position="987"/>
    </location>
</feature>
<feature type="disulfide bond" evidence="5">
    <location>
        <begin position="155"/>
        <end position="198"/>
    </location>
</feature>
<evidence type="ECO:0000256" key="5">
    <source>
        <dbReference type="PROSITE-ProRule" id="PRU00302"/>
    </source>
</evidence>
<feature type="domain" description="Sushi" evidence="6">
    <location>
        <begin position="551"/>
        <end position="610"/>
    </location>
</feature>
<dbReference type="Pfam" id="PF00084">
    <property type="entry name" value="Sushi"/>
    <property type="match status" value="12"/>
</dbReference>
<dbReference type="PANTHER" id="PTHR45785">
    <property type="entry name" value="COMPLEMENT FACTOR H-RELATED"/>
    <property type="match status" value="1"/>
</dbReference>
<reference evidence="7" key="3">
    <citation type="submission" date="2025-09" db="UniProtKB">
        <authorList>
            <consortium name="Ensembl"/>
        </authorList>
    </citation>
    <scope>IDENTIFICATION</scope>
</reference>
<keyword evidence="2 5" id="KW-0768">Sushi</keyword>
<dbReference type="PROSITE" id="PS50923">
    <property type="entry name" value="SUSHI"/>
    <property type="match status" value="10"/>
</dbReference>
<accession>A0A8C7PFF8</accession>
<feature type="domain" description="Sushi" evidence="6">
    <location>
        <begin position="92"/>
        <end position="152"/>
    </location>
</feature>
<evidence type="ECO:0000256" key="4">
    <source>
        <dbReference type="ARBA" id="ARBA00023157"/>
    </source>
</evidence>
<dbReference type="AlphaFoldDB" id="A0A8C7PFF8"/>
<feature type="disulfide bond" evidence="5">
    <location>
        <begin position="395"/>
        <end position="422"/>
    </location>
</feature>
<evidence type="ECO:0000259" key="6">
    <source>
        <dbReference type="PROSITE" id="PS50923"/>
    </source>
</evidence>
<sequence>MLRCFNNKPESIVHSTVYCVTHACTSVYLTVCFRKGVSEIPEAKNVDISNLEDTEIDKTVRLPCAIGYVGFVRLKCGSKGWSKDGGRKCEPKSCGHPGDTPNGDFHLSILDDFVFGAQVLYQCRKGYQMVTRSRHRTCVEQGWDSALPICEALKCPVIQANDNVVVIGNSEDATYGNVIQFECQSNHMVLNGSSEMVCNDKGEWSSTVPTCKVIKCYAPDIANGAVSGPPKEDYDEDDTLRYSCNTKYVKSQERVPKCTKMVNSANWSPTPACEEVRCKLSLPPTRGTSYRPADRNLFLPDEHVMVTCASGFWNSISRRTENTMTCKEDGKWSPSTTDCERMFILESILQYDILSVLGYTQVNHWITCGDPRDPFVSSPYYWQQGQFRGTQRYNCRTGFKTTNARGVATCTSDGSWTPKPLCEEIEGACIEPNVMNGFIVQSNERNVDSKIYSSCNEGFKPSTGGWWGEATCTEGTWSGILECIDQSQCGRIPVIPNTRKVPHSEVYKNEQTVTIVCKVGYTSETKTIKCKDGEWQTPLPASHMILCTQGVPCDPPPKVENAIVKIPYQNKYREGFEVNYECRKSFQIEGHKKLTCENGSWTTPPPTCKRKHSIFMFYSFHFYCIYHLINMKSSLTLLCLVVWMNVDASSAQTGKDVGPLPNVPNARVTEESIKNEYKEDDIVLFSCNFGFVPAGRISYQCKKNKWVVVRQGKCKPKPCELPDETANGHYSIHVGDDFVFGATIKYTCNDGYQIVSKMDNRTCMVAGWSNHLPICEVVSCVPEATDGRVVVSGLPDDDGVIQYGHELKFSCPNPAHQLKGNPQVVCAAGGMWNNHFPTCEGKHFTLAKTKQIILSTTICTFRNVTCEAAEKIKNVNVIGIPQNNTMKVGHRLQFECSNSKHVLKGKSEVTCSANGQWSHSIPICYEPKDFCGPPPQVNNGDRDRTRERYRNGESVQYVCQKFYILDPPSAYKTCRDGIWTRPITCLKPCTVDEELMNTQNIQFKYPPEDQKVYATHGDHTTFKCTGHLRLSPGSVGFHQQCINGVMNLPHCQ</sequence>
<dbReference type="InterPro" id="IPR051503">
    <property type="entry name" value="ComplSys_Reg/VirEntry_Med"/>
</dbReference>
<comment type="subcellular location">
    <subcellularLocation>
        <location evidence="1">Virion</location>
    </subcellularLocation>
</comment>
<keyword evidence="4 5" id="KW-1015">Disulfide bond</keyword>
<dbReference type="SUPFAM" id="SSF57535">
    <property type="entry name" value="Complement control module/SCR domain"/>
    <property type="match status" value="14"/>
</dbReference>
<feature type="disulfide bond" evidence="5">
    <location>
        <begin position="748"/>
        <end position="775"/>
    </location>
</feature>